<evidence type="ECO:0000256" key="2">
    <source>
        <dbReference type="ARBA" id="ARBA00011955"/>
    </source>
</evidence>
<keyword evidence="5 11" id="KW-0808">Transferase</keyword>
<reference evidence="13 14" key="1">
    <citation type="journal article" date="2014" name="Int. J. Syst. Evol. Microbiol.">
        <title>Complete genome sequence of Corynebacterium casei LMG S-19264T (=DSM 44701T), isolated from a smear-ripened cheese.</title>
        <authorList>
            <consortium name="US DOE Joint Genome Institute (JGI-PGF)"/>
            <person name="Walter F."/>
            <person name="Albersmeier A."/>
            <person name="Kalinowski J."/>
            <person name="Ruckert C."/>
        </authorList>
    </citation>
    <scope>NUCLEOTIDE SEQUENCE [LARGE SCALE GENOMIC DNA]</scope>
    <source>
        <strain evidence="13 14">NBRC 110095</strain>
    </source>
</reference>
<dbReference type="InterPro" id="IPR024932">
    <property type="entry name" value="ApbE"/>
</dbReference>
<evidence type="ECO:0000256" key="12">
    <source>
        <dbReference type="PIRSR" id="PIRSR006268-2"/>
    </source>
</evidence>
<comment type="similarity">
    <text evidence="1 11">Belongs to the ApbE family.</text>
</comment>
<dbReference type="PANTHER" id="PTHR30040:SF2">
    <property type="entry name" value="FAD:PROTEIN FMN TRANSFERASE"/>
    <property type="match status" value="1"/>
</dbReference>
<dbReference type="GO" id="GO:0046872">
    <property type="term" value="F:metal ion binding"/>
    <property type="evidence" value="ECO:0007669"/>
    <property type="project" value="UniProtKB-UniRule"/>
</dbReference>
<keyword evidence="14" id="KW-1185">Reference proteome</keyword>
<dbReference type="Gene3D" id="3.10.520.10">
    <property type="entry name" value="ApbE-like domains"/>
    <property type="match status" value="1"/>
</dbReference>
<organism evidence="13 14">
    <name type="scientific">Marinibactrum halimedae</name>
    <dbReference type="NCBI Taxonomy" id="1444977"/>
    <lineage>
        <taxon>Bacteria</taxon>
        <taxon>Pseudomonadati</taxon>
        <taxon>Pseudomonadota</taxon>
        <taxon>Gammaproteobacteria</taxon>
        <taxon>Cellvibrionales</taxon>
        <taxon>Cellvibrionaceae</taxon>
        <taxon>Marinibactrum</taxon>
    </lineage>
</organism>
<comment type="caution">
    <text evidence="13">The sequence shown here is derived from an EMBL/GenBank/DDBJ whole genome shotgun (WGS) entry which is preliminary data.</text>
</comment>
<dbReference type="AlphaFoldDB" id="A0AA37T620"/>
<evidence type="ECO:0000256" key="8">
    <source>
        <dbReference type="ARBA" id="ARBA00022842"/>
    </source>
</evidence>
<keyword evidence="7 11" id="KW-0274">FAD</keyword>
<dbReference type="InterPro" id="IPR003374">
    <property type="entry name" value="ApbE-like_sf"/>
</dbReference>
<dbReference type="EMBL" id="BSPD01000102">
    <property type="protein sequence ID" value="GLS28133.1"/>
    <property type="molecule type" value="Genomic_DNA"/>
</dbReference>
<keyword evidence="4 11" id="KW-0285">Flavoprotein</keyword>
<evidence type="ECO:0000256" key="3">
    <source>
        <dbReference type="ARBA" id="ARBA00016337"/>
    </source>
</evidence>
<evidence type="ECO:0000313" key="14">
    <source>
        <dbReference type="Proteomes" id="UP001156870"/>
    </source>
</evidence>
<comment type="catalytic activity">
    <reaction evidence="10 11">
        <text>L-threonyl-[protein] + FAD = FMN-L-threonyl-[protein] + AMP + H(+)</text>
        <dbReference type="Rhea" id="RHEA:36847"/>
        <dbReference type="Rhea" id="RHEA-COMP:11060"/>
        <dbReference type="Rhea" id="RHEA-COMP:11061"/>
        <dbReference type="ChEBI" id="CHEBI:15378"/>
        <dbReference type="ChEBI" id="CHEBI:30013"/>
        <dbReference type="ChEBI" id="CHEBI:57692"/>
        <dbReference type="ChEBI" id="CHEBI:74257"/>
        <dbReference type="ChEBI" id="CHEBI:456215"/>
        <dbReference type="EC" id="2.7.1.180"/>
    </reaction>
</comment>
<proteinExistence type="inferred from homology"/>
<accession>A0AA37T620</accession>
<keyword evidence="6 11" id="KW-0479">Metal-binding</keyword>
<dbReference type="SUPFAM" id="SSF143631">
    <property type="entry name" value="ApbE-like"/>
    <property type="match status" value="1"/>
</dbReference>
<dbReference type="Pfam" id="PF02424">
    <property type="entry name" value="ApbE"/>
    <property type="match status" value="1"/>
</dbReference>
<sequence length="304" mass="33882">MGTHFNVTVVGLYTDAALDKLEKDIIDRLAFLNSTYSTYIPDSELMRFNRSPVNEWQPVSEELYGVLTLSQSVYEVTHGAFDTTIGPLVNLWGFGPQKRNAFPEESAILSALAEMGFEHVELRENPRAARRTKDVFVDLSAIAKGFSVDEISDLLTRDGYQNHLVEIGGEIRTKGRNKRHQPWRLGIESPNVFQGGVQRAVNVENAAIATSGDYRNFFMKDGVRYSHTLDPRTGRPITHNLASVTVIESRAGFVDAIATAFSVMGEQEAMQVCEQHQLACFFLTREGEGQFAESQSSAFSAYID</sequence>
<dbReference type="PIRSF" id="PIRSF006268">
    <property type="entry name" value="ApbE"/>
    <property type="match status" value="1"/>
</dbReference>
<evidence type="ECO:0000256" key="11">
    <source>
        <dbReference type="PIRNR" id="PIRNR006268"/>
    </source>
</evidence>
<dbReference type="EC" id="2.7.1.180" evidence="2 11"/>
<evidence type="ECO:0000256" key="7">
    <source>
        <dbReference type="ARBA" id="ARBA00022827"/>
    </source>
</evidence>
<keyword evidence="8 11" id="KW-0460">Magnesium</keyword>
<feature type="binding site" evidence="12">
    <location>
        <position position="259"/>
    </location>
    <ligand>
        <name>Mg(2+)</name>
        <dbReference type="ChEBI" id="CHEBI:18420"/>
    </ligand>
</feature>
<dbReference type="GO" id="GO:0016740">
    <property type="term" value="F:transferase activity"/>
    <property type="evidence" value="ECO:0007669"/>
    <property type="project" value="UniProtKB-UniRule"/>
</dbReference>
<evidence type="ECO:0000256" key="5">
    <source>
        <dbReference type="ARBA" id="ARBA00022679"/>
    </source>
</evidence>
<dbReference type="PANTHER" id="PTHR30040">
    <property type="entry name" value="THIAMINE BIOSYNTHESIS LIPOPROTEIN APBE"/>
    <property type="match status" value="1"/>
</dbReference>
<evidence type="ECO:0000256" key="10">
    <source>
        <dbReference type="ARBA" id="ARBA00048540"/>
    </source>
</evidence>
<evidence type="ECO:0000256" key="1">
    <source>
        <dbReference type="ARBA" id="ARBA00008282"/>
    </source>
</evidence>
<evidence type="ECO:0000256" key="4">
    <source>
        <dbReference type="ARBA" id="ARBA00022630"/>
    </source>
</evidence>
<dbReference type="RefSeq" id="WP_232594070.1">
    <property type="nucleotide sequence ID" value="NZ_BSPD01000102.1"/>
</dbReference>
<gene>
    <name evidence="13" type="ORF">GCM10007877_38520</name>
</gene>
<dbReference type="Proteomes" id="UP001156870">
    <property type="component" value="Unassembled WGS sequence"/>
</dbReference>
<comment type="cofactor">
    <cofactor evidence="12">
        <name>Mg(2+)</name>
        <dbReference type="ChEBI" id="CHEBI:18420"/>
    </cofactor>
    <cofactor evidence="12">
        <name>Mn(2+)</name>
        <dbReference type="ChEBI" id="CHEBI:29035"/>
    </cofactor>
    <text evidence="12">Magnesium. Can also use manganese.</text>
</comment>
<protein>
    <recommendedName>
        <fullName evidence="3 11">FAD:protein FMN transferase</fullName>
        <ecNumber evidence="2 11">2.7.1.180</ecNumber>
    </recommendedName>
    <alternativeName>
        <fullName evidence="9 11">Flavin transferase</fullName>
    </alternativeName>
</protein>
<evidence type="ECO:0000256" key="6">
    <source>
        <dbReference type="ARBA" id="ARBA00022723"/>
    </source>
</evidence>
<evidence type="ECO:0000313" key="13">
    <source>
        <dbReference type="EMBL" id="GLS28133.1"/>
    </source>
</evidence>
<keyword evidence="13" id="KW-0449">Lipoprotein</keyword>
<feature type="binding site" evidence="12">
    <location>
        <position position="141"/>
    </location>
    <ligand>
        <name>Mg(2+)</name>
        <dbReference type="ChEBI" id="CHEBI:18420"/>
    </ligand>
</feature>
<name>A0AA37T620_9GAMM</name>
<evidence type="ECO:0000256" key="9">
    <source>
        <dbReference type="ARBA" id="ARBA00031306"/>
    </source>
</evidence>
<feature type="binding site" evidence="12">
    <location>
        <position position="255"/>
    </location>
    <ligand>
        <name>Mg(2+)</name>
        <dbReference type="ChEBI" id="CHEBI:18420"/>
    </ligand>
</feature>